<dbReference type="EMBL" id="SRZB01000009">
    <property type="protein sequence ID" value="TGX99208.1"/>
    <property type="molecule type" value="Genomic_DNA"/>
</dbReference>
<gene>
    <name evidence="1" type="ORF">E5357_06260</name>
</gene>
<accession>A0AC61R0K9</accession>
<protein>
    <submittedName>
        <fullName evidence="1">Uncharacterized protein</fullName>
    </submittedName>
</protein>
<sequence>MAVEEDKQYTALEKGKTEMLELEQSREQRRRGKKQQRKRVCRYILSLASIPVETAWLVCICTLVSPTLSGEQATAGMWAAGALLCAVAYLNCKGEGRGKS</sequence>
<reference evidence="1" key="1">
    <citation type="submission" date="2019-04" db="EMBL/GenBank/DDBJ databases">
        <title>Microbes associate with the intestines of laboratory mice.</title>
        <authorList>
            <person name="Navarre W."/>
            <person name="Wong E."/>
            <person name="Huang K."/>
            <person name="Tropini C."/>
            <person name="Ng K."/>
            <person name="Yu B."/>
        </authorList>
    </citation>
    <scope>NUCLEOTIDE SEQUENCE</scope>
    <source>
        <strain evidence="1">NM72_1-8</strain>
    </source>
</reference>
<evidence type="ECO:0000313" key="2">
    <source>
        <dbReference type="Proteomes" id="UP000307720"/>
    </source>
</evidence>
<organism evidence="1 2">
    <name type="scientific">Hominisplanchenecus murintestinalis</name>
    <dbReference type="NCBI Taxonomy" id="2941517"/>
    <lineage>
        <taxon>Bacteria</taxon>
        <taxon>Bacillati</taxon>
        <taxon>Bacillota</taxon>
        <taxon>Clostridia</taxon>
        <taxon>Lachnospirales</taxon>
        <taxon>Lachnospiraceae</taxon>
        <taxon>Hominisplanchenecus</taxon>
    </lineage>
</organism>
<dbReference type="Proteomes" id="UP000307720">
    <property type="component" value="Unassembled WGS sequence"/>
</dbReference>
<keyword evidence="2" id="KW-1185">Reference proteome</keyword>
<evidence type="ECO:0000313" key="1">
    <source>
        <dbReference type="EMBL" id="TGX99208.1"/>
    </source>
</evidence>
<name>A0AC61R0K9_9FIRM</name>
<comment type="caution">
    <text evidence="1">The sequence shown here is derived from an EMBL/GenBank/DDBJ whole genome shotgun (WGS) entry which is preliminary data.</text>
</comment>
<proteinExistence type="predicted"/>